<dbReference type="RefSeq" id="WP_378142753.1">
    <property type="nucleotide sequence ID" value="NZ_JBHSEF010000026.1"/>
</dbReference>
<keyword evidence="5 7" id="KW-1133">Transmembrane helix</keyword>
<evidence type="ECO:0000256" key="6">
    <source>
        <dbReference type="ARBA" id="ARBA00023136"/>
    </source>
</evidence>
<feature type="domain" description="EamA" evidence="8">
    <location>
        <begin position="149"/>
        <end position="284"/>
    </location>
</feature>
<feature type="transmembrane region" description="Helical" evidence="7">
    <location>
        <begin position="242"/>
        <end position="261"/>
    </location>
</feature>
<comment type="caution">
    <text evidence="9">The sequence shown here is derived from an EMBL/GenBank/DDBJ whole genome shotgun (WGS) entry which is preliminary data.</text>
</comment>
<reference evidence="10" key="1">
    <citation type="journal article" date="2019" name="Int. J. Syst. Evol. Microbiol.">
        <title>The Global Catalogue of Microorganisms (GCM) 10K type strain sequencing project: providing services to taxonomists for standard genome sequencing and annotation.</title>
        <authorList>
            <consortium name="The Broad Institute Genomics Platform"/>
            <consortium name="The Broad Institute Genome Sequencing Center for Infectious Disease"/>
            <person name="Wu L."/>
            <person name="Ma J."/>
        </authorList>
    </citation>
    <scope>NUCLEOTIDE SEQUENCE [LARGE SCALE GENOMIC DNA]</scope>
    <source>
        <strain evidence="10">CCUG 50353</strain>
    </source>
</reference>
<sequence length="287" mass="30881">MKKGFLLLLIATLFWAGNYIAGRYLSDALPPTLLNTVRWGISSILLWGLLVINKKPFPIFSRWREFLVLGFFGIFIFSTSTYMGLREISSSQAGMIVAGIPATILIFSFILLKEEIKGRAWIGTIISIIGVVILIQGKAHVESLGNAILGEILIILSCVAWGLYTVLGRIYGKVTDPLTLTAGAAVYGTMLSLISCIGTVDMNAVQMNGMAWVSLLYVSTFASVVAYLAWNAGVKILGPGTAAPFINLLPIWTVILGVLVLNEGITPITLVGGVITIIGVVLASFRK</sequence>
<comment type="similarity">
    <text evidence="2">Belongs to the EamA transporter family.</text>
</comment>
<dbReference type="InterPro" id="IPR037185">
    <property type="entry name" value="EmrE-like"/>
</dbReference>
<keyword evidence="10" id="KW-1185">Reference proteome</keyword>
<feature type="transmembrane region" description="Helical" evidence="7">
    <location>
        <begin position="119"/>
        <end position="137"/>
    </location>
</feature>
<evidence type="ECO:0000313" key="10">
    <source>
        <dbReference type="Proteomes" id="UP001595733"/>
    </source>
</evidence>
<comment type="subcellular location">
    <subcellularLocation>
        <location evidence="1">Cell membrane</location>
        <topology evidence="1">Multi-pass membrane protein</topology>
    </subcellularLocation>
</comment>
<protein>
    <submittedName>
        <fullName evidence="9">DMT family transporter</fullName>
    </submittedName>
</protein>
<feature type="transmembrane region" description="Helical" evidence="7">
    <location>
        <begin position="267"/>
        <end position="285"/>
    </location>
</feature>
<dbReference type="PANTHER" id="PTHR32322">
    <property type="entry name" value="INNER MEMBRANE TRANSPORTER"/>
    <property type="match status" value="1"/>
</dbReference>
<dbReference type="PANTHER" id="PTHR32322:SF18">
    <property type="entry name" value="S-ADENOSYLMETHIONINE_S-ADENOSYLHOMOCYSTEINE TRANSPORTER"/>
    <property type="match status" value="1"/>
</dbReference>
<evidence type="ECO:0000256" key="3">
    <source>
        <dbReference type="ARBA" id="ARBA00022475"/>
    </source>
</evidence>
<feature type="transmembrane region" description="Helical" evidence="7">
    <location>
        <begin position="91"/>
        <end position="112"/>
    </location>
</feature>
<keyword evidence="4 7" id="KW-0812">Transmembrane</keyword>
<dbReference type="InterPro" id="IPR050638">
    <property type="entry name" value="AA-Vitamin_Transporters"/>
</dbReference>
<dbReference type="Pfam" id="PF00892">
    <property type="entry name" value="EamA"/>
    <property type="match status" value="2"/>
</dbReference>
<dbReference type="InterPro" id="IPR000620">
    <property type="entry name" value="EamA_dom"/>
</dbReference>
<keyword evidence="6 7" id="KW-0472">Membrane</keyword>
<evidence type="ECO:0000256" key="5">
    <source>
        <dbReference type="ARBA" id="ARBA00022989"/>
    </source>
</evidence>
<feature type="transmembrane region" description="Helical" evidence="7">
    <location>
        <begin position="38"/>
        <end position="54"/>
    </location>
</feature>
<name>A0ABV8V083_9BACL</name>
<keyword evidence="3" id="KW-1003">Cell membrane</keyword>
<dbReference type="Proteomes" id="UP001595733">
    <property type="component" value="Unassembled WGS sequence"/>
</dbReference>
<gene>
    <name evidence="9" type="ORF">ACFO0S_14200</name>
</gene>
<accession>A0ABV8V083</accession>
<evidence type="ECO:0000256" key="4">
    <source>
        <dbReference type="ARBA" id="ARBA00022692"/>
    </source>
</evidence>
<evidence type="ECO:0000256" key="7">
    <source>
        <dbReference type="SAM" id="Phobius"/>
    </source>
</evidence>
<evidence type="ECO:0000313" key="9">
    <source>
        <dbReference type="EMBL" id="MFC4356209.1"/>
    </source>
</evidence>
<feature type="domain" description="EamA" evidence="8">
    <location>
        <begin position="3"/>
        <end position="135"/>
    </location>
</feature>
<dbReference type="SUPFAM" id="SSF103481">
    <property type="entry name" value="Multidrug resistance efflux transporter EmrE"/>
    <property type="match status" value="2"/>
</dbReference>
<feature type="transmembrane region" description="Helical" evidence="7">
    <location>
        <begin position="66"/>
        <end position="85"/>
    </location>
</feature>
<evidence type="ECO:0000256" key="2">
    <source>
        <dbReference type="ARBA" id="ARBA00007362"/>
    </source>
</evidence>
<feature type="transmembrane region" description="Helical" evidence="7">
    <location>
        <begin position="212"/>
        <end position="230"/>
    </location>
</feature>
<organism evidence="9 10">
    <name type="scientific">Chryseomicrobium palamuruense</name>
    <dbReference type="NCBI Taxonomy" id="682973"/>
    <lineage>
        <taxon>Bacteria</taxon>
        <taxon>Bacillati</taxon>
        <taxon>Bacillota</taxon>
        <taxon>Bacilli</taxon>
        <taxon>Bacillales</taxon>
        <taxon>Caryophanaceae</taxon>
        <taxon>Chryseomicrobium</taxon>
    </lineage>
</organism>
<dbReference type="EMBL" id="JBHSEF010000026">
    <property type="protein sequence ID" value="MFC4356209.1"/>
    <property type="molecule type" value="Genomic_DNA"/>
</dbReference>
<evidence type="ECO:0000259" key="8">
    <source>
        <dbReference type="Pfam" id="PF00892"/>
    </source>
</evidence>
<proteinExistence type="inferred from homology"/>
<feature type="transmembrane region" description="Helical" evidence="7">
    <location>
        <begin position="178"/>
        <end position="200"/>
    </location>
</feature>
<evidence type="ECO:0000256" key="1">
    <source>
        <dbReference type="ARBA" id="ARBA00004651"/>
    </source>
</evidence>
<feature type="transmembrane region" description="Helical" evidence="7">
    <location>
        <begin position="143"/>
        <end position="166"/>
    </location>
</feature>